<dbReference type="Gene3D" id="3.30.1330.100">
    <property type="entry name" value="CofE-like"/>
    <property type="match status" value="1"/>
</dbReference>
<dbReference type="PIRSF" id="PIRSF006563">
    <property type="entry name" value="UCP006563"/>
    <property type="match status" value="1"/>
</dbReference>
<name>A0A9E7RV92_METWO</name>
<dbReference type="PANTHER" id="PTHR47917:SF1">
    <property type="entry name" value="COENZYME F420:L-GLUTAMATE LIGASE"/>
    <property type="match status" value="1"/>
</dbReference>
<dbReference type="GO" id="GO:0052618">
    <property type="term" value="F:coenzyme F420-0:L-glutamate ligase activity"/>
    <property type="evidence" value="ECO:0007669"/>
    <property type="project" value="UniProtKB-EC"/>
</dbReference>
<accession>A0A9E7RV92</accession>
<keyword evidence="4" id="KW-1185">Reference proteome</keyword>
<dbReference type="SUPFAM" id="SSF144010">
    <property type="entry name" value="CofE-like"/>
    <property type="match status" value="1"/>
</dbReference>
<protein>
    <submittedName>
        <fullName evidence="3">Coenzyme F420-0:L-glutamate ligase</fullName>
        <ecNumber evidence="3">6.3.2.31</ecNumber>
    </submittedName>
</protein>
<sequence>MPSMKYSAIPVKTGYIRPGEGISMIVERAGELVLDGDFLVISETPVSVAQGDLVDESEFEPSLLAIFLADIWSKYIWGYLLGPLLGIKERTIRNLRRLPPEARSHKEVVLRYYGLKHALKPASEAGIDLSNVPGTLVSLLPENPAEAARRVADKLMDDFDREVTVVIADTDATYRLLGRYFTALPVAAPGIIHDTGILGYLAGRFSSGSWPTPLASSRRLDVETLLEVVSVAESYQMSHGPRSTVYEMAEELEESPGRITAEMLESVEHTPAIIVRPEL</sequence>
<dbReference type="RefSeq" id="WP_084531105.1">
    <property type="nucleotide sequence ID" value="NZ_CP104550.1"/>
</dbReference>
<proteinExistence type="predicted"/>
<evidence type="ECO:0000313" key="4">
    <source>
        <dbReference type="Proteomes" id="UP001369247"/>
    </source>
</evidence>
<dbReference type="Pfam" id="PF01996">
    <property type="entry name" value="F420_ligase"/>
    <property type="match status" value="1"/>
</dbReference>
<feature type="domain" description="Coenzyme F420:L-glutamate ligase-like" evidence="1">
    <location>
        <begin position="11"/>
        <end position="192"/>
    </location>
</feature>
<dbReference type="EC" id="6.3.2.31" evidence="3"/>
<gene>
    <name evidence="3" type="ORF">N5910_01110</name>
    <name evidence="2" type="ORF">U2150_07160</name>
</gene>
<organism evidence="3">
    <name type="scientific">Methanothermobacter wolfeii</name>
    <name type="common">Methanobacterium wolfei</name>
    <dbReference type="NCBI Taxonomy" id="145261"/>
    <lineage>
        <taxon>Archaea</taxon>
        <taxon>Methanobacteriati</taxon>
        <taxon>Methanobacteriota</taxon>
        <taxon>Methanomada group</taxon>
        <taxon>Methanobacteria</taxon>
        <taxon>Methanobacteriales</taxon>
        <taxon>Methanobacteriaceae</taxon>
        <taxon>Methanothermobacter</taxon>
    </lineage>
</organism>
<dbReference type="InterPro" id="IPR012030">
    <property type="entry name" value="UCP006563"/>
</dbReference>
<dbReference type="Proteomes" id="UP001065373">
    <property type="component" value="Chromosome"/>
</dbReference>
<evidence type="ECO:0000313" key="3">
    <source>
        <dbReference type="EMBL" id="UXH31933.1"/>
    </source>
</evidence>
<dbReference type="EMBL" id="JAXUHJ010000010">
    <property type="protein sequence ID" value="MEJ8543265.1"/>
    <property type="molecule type" value="Genomic_DNA"/>
</dbReference>
<evidence type="ECO:0000313" key="2">
    <source>
        <dbReference type="EMBL" id="MEJ8543265.1"/>
    </source>
</evidence>
<dbReference type="AlphaFoldDB" id="A0A9E7RV92"/>
<reference evidence="2 4" key="2">
    <citation type="submission" date="2023-12" db="EMBL/GenBank/DDBJ databases">
        <title>Phenotypic and Genomic Characterization of Methanothermobacter wolfeii Strain BSEL, a CO2-Capturing Archaeon with Minimal Nutrient Requirements.</title>
        <authorList>
            <person name="Ale Enriquez F."/>
            <person name="Ahring B.K."/>
        </authorList>
    </citation>
    <scope>NUCLEOTIDE SEQUENCE [LARGE SCALE GENOMIC DNA]</scope>
    <source>
        <strain evidence="2 4">BSEL-1</strain>
    </source>
</reference>
<dbReference type="GeneID" id="58977868"/>
<dbReference type="PANTHER" id="PTHR47917">
    <property type="match status" value="1"/>
</dbReference>
<dbReference type="Proteomes" id="UP001369247">
    <property type="component" value="Unassembled WGS sequence"/>
</dbReference>
<evidence type="ECO:0000259" key="1">
    <source>
        <dbReference type="Pfam" id="PF01996"/>
    </source>
</evidence>
<keyword evidence="3" id="KW-0436">Ligase</keyword>
<dbReference type="EMBL" id="CP104550">
    <property type="protein sequence ID" value="UXH31933.1"/>
    <property type="molecule type" value="Genomic_DNA"/>
</dbReference>
<dbReference type="InterPro" id="IPR002847">
    <property type="entry name" value="F420-0_gamma-glut_ligase-dom"/>
</dbReference>
<reference evidence="3" key="1">
    <citation type="submission" date="2022-09" db="EMBL/GenBank/DDBJ databases">
        <title>Characterization of three MwoI isoschizomers from sequenced genome and metagenomes.</title>
        <authorList>
            <person name="Fomenkov A."/>
            <person name="Xu S.Y."/>
            <person name="Roberts R.J."/>
        </authorList>
    </citation>
    <scope>NUCLEOTIDE SEQUENCE</scope>
    <source>
        <strain evidence="3">DSM 2970</strain>
    </source>
</reference>